<feature type="binding site" evidence="9">
    <location>
        <position position="461"/>
    </location>
    <ligand>
        <name>Mg(2+)</name>
        <dbReference type="ChEBI" id="CHEBI:18420"/>
        <note>catalytic</note>
    </ligand>
</feature>
<dbReference type="InterPro" id="IPR044929">
    <property type="entry name" value="DNA/RNA_non-sp_Endonuclease_sf"/>
</dbReference>
<dbReference type="PANTHER" id="PTHR13966:SF5">
    <property type="entry name" value="ENDONUCLEASE G, MITOCHONDRIAL"/>
    <property type="match status" value="1"/>
</dbReference>
<dbReference type="SUPFAM" id="SSF54060">
    <property type="entry name" value="His-Me finger endonucleases"/>
    <property type="match status" value="1"/>
</dbReference>
<evidence type="ECO:0000256" key="6">
    <source>
        <dbReference type="ARBA" id="ARBA00022801"/>
    </source>
</evidence>
<dbReference type="Pfam" id="PF10551">
    <property type="entry name" value="MULE"/>
    <property type="match status" value="1"/>
</dbReference>
<dbReference type="InterPro" id="IPR018289">
    <property type="entry name" value="MULE_transposase_dom"/>
</dbReference>
<dbReference type="Gene3D" id="3.40.570.10">
    <property type="entry name" value="Extracellular Endonuclease, subunit A"/>
    <property type="match status" value="1"/>
</dbReference>
<evidence type="ECO:0000256" key="5">
    <source>
        <dbReference type="ARBA" id="ARBA00022759"/>
    </source>
</evidence>
<dbReference type="InterPro" id="IPR001604">
    <property type="entry name" value="Endo_G_ENPP1-like_dom"/>
</dbReference>
<evidence type="ECO:0000256" key="8">
    <source>
        <dbReference type="PIRSR" id="PIRSR640255-1"/>
    </source>
</evidence>
<dbReference type="InterPro" id="IPR018524">
    <property type="entry name" value="DNA/RNA_endonuclease_AS"/>
</dbReference>
<proteinExistence type="inferred from homology"/>
<comment type="cofactor">
    <cofactor evidence="1">
        <name>Mg(2+)</name>
        <dbReference type="ChEBI" id="CHEBI:18420"/>
    </cofactor>
</comment>
<dbReference type="GO" id="GO:0046872">
    <property type="term" value="F:metal ion binding"/>
    <property type="evidence" value="ECO:0007669"/>
    <property type="project" value="UniProtKB-KW"/>
</dbReference>
<dbReference type="AlphaFoldDB" id="A0A915E918"/>
<evidence type="ECO:0000313" key="12">
    <source>
        <dbReference type="Proteomes" id="UP000887574"/>
    </source>
</evidence>
<evidence type="ECO:0000256" key="2">
    <source>
        <dbReference type="ARBA" id="ARBA00010052"/>
    </source>
</evidence>
<evidence type="ECO:0000256" key="3">
    <source>
        <dbReference type="ARBA" id="ARBA00022722"/>
    </source>
</evidence>
<keyword evidence="12" id="KW-1185">Reference proteome</keyword>
<dbReference type="GO" id="GO:0005634">
    <property type="term" value="C:nucleus"/>
    <property type="evidence" value="ECO:0007669"/>
    <property type="project" value="TreeGrafter"/>
</dbReference>
<evidence type="ECO:0000256" key="4">
    <source>
        <dbReference type="ARBA" id="ARBA00022723"/>
    </source>
</evidence>
<evidence type="ECO:0000313" key="13">
    <source>
        <dbReference type="WBParaSite" id="jg4140.2"/>
    </source>
</evidence>
<dbReference type="InterPro" id="IPR020821">
    <property type="entry name" value="ENPP1-3/EXOG-like_nuc-like"/>
</dbReference>
<dbReference type="InterPro" id="IPR040255">
    <property type="entry name" value="Non-specific_endonuclease"/>
</dbReference>
<dbReference type="InterPro" id="IPR044925">
    <property type="entry name" value="His-Me_finger_sf"/>
</dbReference>
<keyword evidence="5" id="KW-0255">Endonuclease</keyword>
<feature type="domain" description="DNA/RNA non-specific endonuclease/pyrophosphatase/phosphodiesterase" evidence="11">
    <location>
        <begin position="382"/>
        <end position="568"/>
    </location>
</feature>
<feature type="active site" description="Proton acceptor" evidence="8">
    <location>
        <position position="429"/>
    </location>
</feature>
<dbReference type="Pfam" id="PF01223">
    <property type="entry name" value="Endonuclease_NS"/>
    <property type="match status" value="1"/>
</dbReference>
<sequence length="600" mass="69113">MLNHSCTSRSAEKAHRICARRCSSGVHYKQIWESYGCYGRDQLKQSVCRNKRRKTQSLHRQGRNRSEEIKSKVRVLACQDQSTPRQIYANVMENASQAAAARLDFNDISQIVYYHRQDEDPKLPCNPAIMIIPNELMMYKNEIFVLHDTGPSTRRMIVFSTPKELLEESEYWGLDGTFDLVPKGFKQLLSIHAKVGETFVPCIHGLLPKKSSGTYNRFFAVLKQSVPHSQVRHSHVDYERSLMNSFNNAFPVVDLHGCFFHFAQCLSRKVQKFGLIRHYKEGVNCAASQDAELQNAEIDSYYCDNFRSILSDRFSILATMEQLRLQAFPFKVANADSVLVSQQPKMPENLRDGIETPPAKKTTIKSGGIMKFGYPGFDNLRTYEDFVLSYDRRTRTAHWVVEHLTPDRLVYDPSSQNSDYLRSGYDRGHLAAAGNHRKSQNSIDQTFFLTNMSPQVGRGFNRDKWNDVEIHVRRLAKKNRNVYICTGPLYLPQKESDGNFYVRYRVIGENRGTAVALVETEPDKYSMEAYLLPNQAIPNDTPISDFLVSLDSIERSAGFLIFDLFTKDKLKMMMVRNWRRHEPSRIVAQFPMFVKCCMVC</sequence>
<dbReference type="GO" id="GO:0000014">
    <property type="term" value="F:single-stranded DNA endodeoxyribonuclease activity"/>
    <property type="evidence" value="ECO:0007669"/>
    <property type="project" value="TreeGrafter"/>
</dbReference>
<accession>A0A915E918</accession>
<feature type="domain" description="ENPP1-3/EXOG-like endonuclease/phosphodiesterase" evidence="10">
    <location>
        <begin position="383"/>
        <end position="568"/>
    </location>
</feature>
<dbReference type="PROSITE" id="PS01070">
    <property type="entry name" value="NUCLEASE_NON_SPEC"/>
    <property type="match status" value="1"/>
</dbReference>
<keyword evidence="6" id="KW-0378">Hydrolase</keyword>
<evidence type="ECO:0000256" key="9">
    <source>
        <dbReference type="PIRSR" id="PIRSR640255-2"/>
    </source>
</evidence>
<dbReference type="WBParaSite" id="jg4140.2">
    <property type="protein sequence ID" value="jg4140.2"/>
    <property type="gene ID" value="jg4140"/>
</dbReference>
<keyword evidence="4 9" id="KW-0479">Metal-binding</keyword>
<dbReference type="SMART" id="SM00892">
    <property type="entry name" value="Endonuclease_NS"/>
    <property type="match status" value="1"/>
</dbReference>
<evidence type="ECO:0000259" key="10">
    <source>
        <dbReference type="SMART" id="SM00477"/>
    </source>
</evidence>
<organism evidence="12 13">
    <name type="scientific">Ditylenchus dipsaci</name>
    <dbReference type="NCBI Taxonomy" id="166011"/>
    <lineage>
        <taxon>Eukaryota</taxon>
        <taxon>Metazoa</taxon>
        <taxon>Ecdysozoa</taxon>
        <taxon>Nematoda</taxon>
        <taxon>Chromadorea</taxon>
        <taxon>Rhabditida</taxon>
        <taxon>Tylenchina</taxon>
        <taxon>Tylenchomorpha</taxon>
        <taxon>Sphaerularioidea</taxon>
        <taxon>Anguinidae</taxon>
        <taxon>Anguininae</taxon>
        <taxon>Ditylenchus</taxon>
    </lineage>
</organism>
<dbReference type="PANTHER" id="PTHR13966">
    <property type="entry name" value="ENDONUCLEASE RELATED"/>
    <property type="match status" value="1"/>
</dbReference>
<dbReference type="GO" id="GO:0003676">
    <property type="term" value="F:nucleic acid binding"/>
    <property type="evidence" value="ECO:0007669"/>
    <property type="project" value="InterPro"/>
</dbReference>
<dbReference type="GO" id="GO:0005743">
    <property type="term" value="C:mitochondrial inner membrane"/>
    <property type="evidence" value="ECO:0007669"/>
    <property type="project" value="TreeGrafter"/>
</dbReference>
<name>A0A915E918_9BILA</name>
<dbReference type="Proteomes" id="UP000887574">
    <property type="component" value="Unplaced"/>
</dbReference>
<dbReference type="GO" id="GO:0004521">
    <property type="term" value="F:RNA endonuclease activity"/>
    <property type="evidence" value="ECO:0007669"/>
    <property type="project" value="TreeGrafter"/>
</dbReference>
<comment type="similarity">
    <text evidence="2">Belongs to the DNA/RNA non-specific endonuclease family.</text>
</comment>
<evidence type="ECO:0000259" key="11">
    <source>
        <dbReference type="SMART" id="SM00892"/>
    </source>
</evidence>
<dbReference type="GO" id="GO:0006309">
    <property type="term" value="P:apoptotic DNA fragmentation"/>
    <property type="evidence" value="ECO:0007669"/>
    <property type="project" value="TreeGrafter"/>
</dbReference>
<keyword evidence="7" id="KW-0460">Magnesium</keyword>
<keyword evidence="3" id="KW-0540">Nuclease</keyword>
<dbReference type="SMART" id="SM00477">
    <property type="entry name" value="NUC"/>
    <property type="match status" value="1"/>
</dbReference>
<protein>
    <submittedName>
        <fullName evidence="13">Endonuclease</fullName>
    </submittedName>
</protein>
<evidence type="ECO:0000256" key="1">
    <source>
        <dbReference type="ARBA" id="ARBA00001946"/>
    </source>
</evidence>
<evidence type="ECO:0000256" key="7">
    <source>
        <dbReference type="ARBA" id="ARBA00022842"/>
    </source>
</evidence>
<dbReference type="CDD" id="cd00091">
    <property type="entry name" value="NUC"/>
    <property type="match status" value="1"/>
</dbReference>
<reference evidence="13" key="1">
    <citation type="submission" date="2022-11" db="UniProtKB">
        <authorList>
            <consortium name="WormBaseParasite"/>
        </authorList>
    </citation>
    <scope>IDENTIFICATION</scope>
</reference>